<protein>
    <submittedName>
        <fullName evidence="1">Uncharacterized protein</fullName>
    </submittedName>
</protein>
<name>A0ABT0LH02_9GAMM</name>
<organism evidence="1 2">
    <name type="scientific">Shewanella surugensis</name>
    <dbReference type="NCBI Taxonomy" id="212020"/>
    <lineage>
        <taxon>Bacteria</taxon>
        <taxon>Pseudomonadati</taxon>
        <taxon>Pseudomonadota</taxon>
        <taxon>Gammaproteobacteria</taxon>
        <taxon>Alteromonadales</taxon>
        <taxon>Shewanellaceae</taxon>
        <taxon>Shewanella</taxon>
    </lineage>
</organism>
<reference evidence="1 2" key="1">
    <citation type="submission" date="2022-01" db="EMBL/GenBank/DDBJ databases">
        <title>Whole genome-based taxonomy of the Shewanellaceae.</title>
        <authorList>
            <person name="Martin-Rodriguez A.J."/>
        </authorList>
    </citation>
    <scope>NUCLEOTIDE SEQUENCE [LARGE SCALE GENOMIC DNA]</scope>
    <source>
        <strain evidence="1 2">DSM 17177</strain>
    </source>
</reference>
<accession>A0ABT0LH02</accession>
<proteinExistence type="predicted"/>
<comment type="caution">
    <text evidence="1">The sequence shown here is derived from an EMBL/GenBank/DDBJ whole genome shotgun (WGS) entry which is preliminary data.</text>
</comment>
<evidence type="ECO:0000313" key="2">
    <source>
        <dbReference type="Proteomes" id="UP001203423"/>
    </source>
</evidence>
<evidence type="ECO:0000313" key="1">
    <source>
        <dbReference type="EMBL" id="MCL1126612.1"/>
    </source>
</evidence>
<dbReference type="RefSeq" id="WP_248942027.1">
    <property type="nucleotide sequence ID" value="NZ_JAKIKS010000097.1"/>
</dbReference>
<gene>
    <name evidence="1" type="ORF">L2764_19515</name>
</gene>
<dbReference type="Proteomes" id="UP001203423">
    <property type="component" value="Unassembled WGS sequence"/>
</dbReference>
<dbReference type="EMBL" id="JAKIKS010000097">
    <property type="protein sequence ID" value="MCL1126612.1"/>
    <property type="molecule type" value="Genomic_DNA"/>
</dbReference>
<sequence>MKMIHKWQYQGETPKAGRRLVLLQEDELHLALPLVYRLIQPKAILLKPTWFTEKVNNQHSSAAGEIRQREAYFTLEPLLTQLVQQRKVSEDISTPLKEVNQLLNDYFSDLGWRMVRKELSQIKKRQKKSHIELSNDIIFKLRHYMQKHQLDSFDQAIDNLLSEHDATY</sequence>
<keyword evidence="2" id="KW-1185">Reference proteome</keyword>